<evidence type="ECO:0000313" key="2">
    <source>
        <dbReference type="Proteomes" id="UP000473885"/>
    </source>
</evidence>
<comment type="caution">
    <text evidence="1">The sequence shown here is derived from an EMBL/GenBank/DDBJ whole genome shotgun (WGS) entry which is preliminary data.</text>
</comment>
<proteinExistence type="predicted"/>
<evidence type="ECO:0000313" key="1">
    <source>
        <dbReference type="EMBL" id="NEZ47053.1"/>
    </source>
</evidence>
<protein>
    <submittedName>
        <fullName evidence="1">Uncharacterized protein</fullName>
    </submittedName>
</protein>
<dbReference type="Proteomes" id="UP000473885">
    <property type="component" value="Unassembled WGS sequence"/>
</dbReference>
<dbReference type="EMBL" id="SXDP01000004">
    <property type="protein sequence ID" value="NEZ47053.1"/>
    <property type="molecule type" value="Genomic_DNA"/>
</dbReference>
<reference evidence="1 2" key="1">
    <citation type="submission" date="2019-04" db="EMBL/GenBank/DDBJ databases">
        <title>Genome sequencing of Clostridium botulinum Groups I-IV and Clostridium butyricum.</title>
        <authorList>
            <person name="Brunt J."/>
            <person name="Van Vliet A.H.M."/>
            <person name="Stringer S.C."/>
            <person name="Carter A.T."/>
            <person name="Peck M.W."/>
        </authorList>
    </citation>
    <scope>NUCLEOTIDE SEQUENCE [LARGE SCALE GENOMIC DNA]</scope>
    <source>
        <strain evidence="1 2">IFR 18/094</strain>
    </source>
</reference>
<organism evidence="1 2">
    <name type="scientific">Clostridium niameyense</name>
    <dbReference type="NCBI Taxonomy" id="1622073"/>
    <lineage>
        <taxon>Bacteria</taxon>
        <taxon>Bacillati</taxon>
        <taxon>Bacillota</taxon>
        <taxon>Clostridia</taxon>
        <taxon>Eubacteriales</taxon>
        <taxon>Clostridiaceae</taxon>
        <taxon>Clostridium</taxon>
    </lineage>
</organism>
<gene>
    <name evidence="1" type="ORF">FDF74_07485</name>
</gene>
<sequence length="88" mass="10007">MSIHEVNENYNLFIRINYKTGGKNIINKINTHIKNDTKGEKYIIGGGIINKSGGTFVFQVKDLEEIKKISNKTNNFNYSIFAVPKTLN</sequence>
<dbReference type="AlphaFoldDB" id="A0A6M0R9Y9"/>
<name>A0A6M0R9Y9_9CLOT</name>
<accession>A0A6M0R9Y9</accession>
<keyword evidence="2" id="KW-1185">Reference proteome</keyword>
<dbReference type="RefSeq" id="WP_050608013.1">
    <property type="nucleotide sequence ID" value="NZ_CABKUB010000006.1"/>
</dbReference>